<name>A0A2N3I7Z6_9BACT</name>
<dbReference type="OrthoDB" id="978270at2"/>
<evidence type="ECO:0000256" key="2">
    <source>
        <dbReference type="SAM" id="SignalP"/>
    </source>
</evidence>
<keyword evidence="2" id="KW-0732">Signal</keyword>
<feature type="chain" id="PRO_5014749101" evidence="2">
    <location>
        <begin position="20"/>
        <end position="452"/>
    </location>
</feature>
<keyword evidence="4" id="KW-1185">Reference proteome</keyword>
<dbReference type="SUPFAM" id="SSF82171">
    <property type="entry name" value="DPP6 N-terminal domain-like"/>
    <property type="match status" value="1"/>
</dbReference>
<dbReference type="RefSeq" id="WP_101359626.1">
    <property type="nucleotide sequence ID" value="NZ_NKXO01000047.1"/>
</dbReference>
<evidence type="ECO:0000256" key="1">
    <source>
        <dbReference type="SAM" id="MobiDB-lite"/>
    </source>
</evidence>
<evidence type="ECO:0000313" key="3">
    <source>
        <dbReference type="EMBL" id="PKQ66452.1"/>
    </source>
</evidence>
<proteinExistence type="predicted"/>
<dbReference type="Proteomes" id="UP000233387">
    <property type="component" value="Unassembled WGS sequence"/>
</dbReference>
<dbReference type="Pfam" id="PF07676">
    <property type="entry name" value="PD40"/>
    <property type="match status" value="4"/>
</dbReference>
<feature type="region of interest" description="Disordered" evidence="1">
    <location>
        <begin position="407"/>
        <end position="452"/>
    </location>
</feature>
<feature type="signal peptide" evidence="2">
    <location>
        <begin position="1"/>
        <end position="19"/>
    </location>
</feature>
<protein>
    <submittedName>
        <fullName evidence="3">WD40-like Beta Propeller Repeat</fullName>
    </submittedName>
</protein>
<reference evidence="3 4" key="1">
    <citation type="submission" date="2017-06" db="EMBL/GenBank/DDBJ databases">
        <title>Raineya orbicola gen. nov., sp. nov. a slightly thermophilic bacterium of the phylum Bacteroidetes and the description of Raineyaceae fam. nov.</title>
        <authorList>
            <person name="Albuquerque L."/>
            <person name="Polonia A.R.M."/>
            <person name="Barroso C."/>
            <person name="Froufe H.J.C."/>
            <person name="Lage O."/>
            <person name="Lobo-Da-Cunha A."/>
            <person name="Egas C."/>
            <person name="Da Costa M.S."/>
        </authorList>
    </citation>
    <scope>NUCLEOTIDE SEQUENCE [LARGE SCALE GENOMIC DNA]</scope>
    <source>
        <strain evidence="3 4">SPSPC-11</strain>
    </source>
</reference>
<dbReference type="EMBL" id="NKXO01000047">
    <property type="protein sequence ID" value="PKQ66452.1"/>
    <property type="molecule type" value="Genomic_DNA"/>
</dbReference>
<dbReference type="InterPro" id="IPR011042">
    <property type="entry name" value="6-blade_b-propeller_TolB-like"/>
</dbReference>
<comment type="caution">
    <text evidence="3">The sequence shown here is derived from an EMBL/GenBank/DDBJ whole genome shotgun (WGS) entry which is preliminary data.</text>
</comment>
<dbReference type="AlphaFoldDB" id="A0A2N3I7Z6"/>
<feature type="compositionally biased region" description="Basic and acidic residues" evidence="1">
    <location>
        <begin position="425"/>
        <end position="446"/>
    </location>
</feature>
<organism evidence="3 4">
    <name type="scientific">Raineya orbicola</name>
    <dbReference type="NCBI Taxonomy" id="2016530"/>
    <lineage>
        <taxon>Bacteria</taxon>
        <taxon>Pseudomonadati</taxon>
        <taxon>Bacteroidota</taxon>
        <taxon>Cytophagia</taxon>
        <taxon>Cytophagales</taxon>
        <taxon>Raineyaceae</taxon>
        <taxon>Raineya</taxon>
    </lineage>
</organism>
<evidence type="ECO:0000313" key="4">
    <source>
        <dbReference type="Proteomes" id="UP000233387"/>
    </source>
</evidence>
<accession>A0A2N3I7Z6</accession>
<gene>
    <name evidence="3" type="ORF">Rain11_2363</name>
</gene>
<dbReference type="InterPro" id="IPR011659">
    <property type="entry name" value="WD40"/>
</dbReference>
<dbReference type="Gene3D" id="2.120.10.30">
    <property type="entry name" value="TolB, C-terminal domain"/>
    <property type="match status" value="1"/>
</dbReference>
<sequence length="452" mass="51625">MKAFYYIVLFCFFAFIANAQNVQILKQPANIAILKLSQLNSSFREVNLNITPDGRYLFFMSSRGEMPWTNSRYTRFKGKWEADGDIWYSERTGKNWQSPKCLSEDINTRSGEDEPNISPDGKTVYFQSWNSWQKNGGPYYKADRIGNNHWVNVRGLGGGITSFFKDREANGLELATDGMTISPDGKTMVVSVGKYDGNMDLFISFLKGGVWTYPKKLSISTPLDERSPFIAADSETLYFASSGYRGFGGLDIYKVNLNDLIAGKNPKIYNVGSPFNTAQDDYGFIVTSDGKEVYFIRDSDIYMADISKSPPEMKPNYTFIIKGIVRNARTKAPLRREINFYENNTNFATEWSKAGTGEILIIIKKKIGNFEATFEGDSNFKSFRKTFQPNPNRNVIEVIIDLEPINKPTSVTTNNTPPKQQKNIELLRKQEEQKRKKREEEKRRNMEAACRM</sequence>
<feature type="compositionally biased region" description="Polar residues" evidence="1">
    <location>
        <begin position="407"/>
        <end position="423"/>
    </location>
</feature>